<keyword evidence="3" id="KW-1133">Transmembrane helix</keyword>
<protein>
    <recommendedName>
        <fullName evidence="5">GTD-binding domain-containing protein</fullName>
    </recommendedName>
</protein>
<feature type="domain" description="GTD-binding" evidence="5">
    <location>
        <begin position="32"/>
        <end position="119"/>
    </location>
</feature>
<dbReference type="InterPro" id="IPR007656">
    <property type="entry name" value="GTD-bd"/>
</dbReference>
<keyword evidence="2" id="KW-0812">Transmembrane</keyword>
<keyword evidence="4" id="KW-0472">Membrane</keyword>
<evidence type="ECO:0000256" key="2">
    <source>
        <dbReference type="ARBA" id="ARBA00022692"/>
    </source>
</evidence>
<reference evidence="6 7" key="1">
    <citation type="submission" date="2018-10" db="EMBL/GenBank/DDBJ databases">
        <title>A high-quality apple genome assembly.</title>
        <authorList>
            <person name="Hu J."/>
        </authorList>
    </citation>
    <scope>NUCLEOTIDE SEQUENCE [LARGE SCALE GENOMIC DNA]</scope>
    <source>
        <strain evidence="7">cv. HFTH1</strain>
        <tissue evidence="6">Young leaf</tissue>
    </source>
</reference>
<organism evidence="6 7">
    <name type="scientific">Malus domestica</name>
    <name type="common">Apple</name>
    <name type="synonym">Pyrus malus</name>
    <dbReference type="NCBI Taxonomy" id="3750"/>
    <lineage>
        <taxon>Eukaryota</taxon>
        <taxon>Viridiplantae</taxon>
        <taxon>Streptophyta</taxon>
        <taxon>Embryophyta</taxon>
        <taxon>Tracheophyta</taxon>
        <taxon>Spermatophyta</taxon>
        <taxon>Magnoliopsida</taxon>
        <taxon>eudicotyledons</taxon>
        <taxon>Gunneridae</taxon>
        <taxon>Pentapetalae</taxon>
        <taxon>rosids</taxon>
        <taxon>fabids</taxon>
        <taxon>Rosales</taxon>
        <taxon>Rosaceae</taxon>
        <taxon>Amygdaloideae</taxon>
        <taxon>Maleae</taxon>
        <taxon>Malus</taxon>
    </lineage>
</organism>
<gene>
    <name evidence="6" type="ORF">DVH24_029887</name>
</gene>
<dbReference type="PANTHER" id="PTHR31448:SF3">
    <property type="entry name" value="MYOSIN-BINDING PROTEIN 2"/>
    <property type="match status" value="1"/>
</dbReference>
<accession>A0A498HUN1</accession>
<dbReference type="PROSITE" id="PS51775">
    <property type="entry name" value="GTD_BINDING"/>
    <property type="match status" value="1"/>
</dbReference>
<dbReference type="EMBL" id="RDQH01000341">
    <property type="protein sequence ID" value="RXH75166.1"/>
    <property type="molecule type" value="Genomic_DNA"/>
</dbReference>
<dbReference type="InterPro" id="IPR039306">
    <property type="entry name" value="MYOB"/>
</dbReference>
<keyword evidence="7" id="KW-1185">Reference proteome</keyword>
<dbReference type="AlphaFoldDB" id="A0A498HUN1"/>
<comment type="caution">
    <text evidence="6">The sequence shown here is derived from an EMBL/GenBank/DDBJ whole genome shotgun (WGS) entry which is preliminary data.</text>
</comment>
<evidence type="ECO:0000256" key="3">
    <source>
        <dbReference type="ARBA" id="ARBA00022989"/>
    </source>
</evidence>
<dbReference type="Pfam" id="PF04576">
    <property type="entry name" value="Zein-binding"/>
    <property type="match status" value="1"/>
</dbReference>
<sequence length="123" mass="14013">MLSMDKSTFHNGALKEGICTVCLQKNGKDSSKVSEDLKVLLSQLFNSRGLEQSALDKESNASAIFSDQAMAMITRLQKEKAVLYMEALQQLRVMEKQFEYDKHCKRQTTLLSRMRRKYKISGG</sequence>
<dbReference type="Proteomes" id="UP000290289">
    <property type="component" value="Chromosome 15"/>
</dbReference>
<evidence type="ECO:0000313" key="7">
    <source>
        <dbReference type="Proteomes" id="UP000290289"/>
    </source>
</evidence>
<evidence type="ECO:0000313" key="6">
    <source>
        <dbReference type="EMBL" id="RXH75166.1"/>
    </source>
</evidence>
<evidence type="ECO:0000259" key="5">
    <source>
        <dbReference type="PROSITE" id="PS51775"/>
    </source>
</evidence>
<evidence type="ECO:0000256" key="4">
    <source>
        <dbReference type="ARBA" id="ARBA00023136"/>
    </source>
</evidence>
<proteinExistence type="predicted"/>
<dbReference type="GO" id="GO:0016020">
    <property type="term" value="C:membrane"/>
    <property type="evidence" value="ECO:0007669"/>
    <property type="project" value="UniProtKB-SubCell"/>
</dbReference>
<evidence type="ECO:0000256" key="1">
    <source>
        <dbReference type="ARBA" id="ARBA00004167"/>
    </source>
</evidence>
<name>A0A498HUN1_MALDO</name>
<dbReference type="PANTHER" id="PTHR31448">
    <property type="entry name" value="MYOSIN-BINDING PROTEIN 2"/>
    <property type="match status" value="1"/>
</dbReference>
<comment type="subcellular location">
    <subcellularLocation>
        <location evidence="1">Membrane</location>
        <topology evidence="1">Single-pass membrane protein</topology>
    </subcellularLocation>
</comment>
<dbReference type="GO" id="GO:0080115">
    <property type="term" value="F:myosin XI tail binding"/>
    <property type="evidence" value="ECO:0007669"/>
    <property type="project" value="UniProtKB-ARBA"/>
</dbReference>